<sequence length="211" mass="21170">MTELSQSVLDGQRLVPLAAPANPAQTEALREGLIAGGLPIVEVGLRNAYAATALAELAAAGGLIVGAGTVLDGAQAVSAIDAGAQFLVTPGYADDIVEVAQRRGIPIVPGTATATEVLRARQAGLRFVKLFPANVLGGLSLINALSAAFTDMRFMPSGGVTQATLVEHLSHPAVGAVSGSWLTSGALLDKGADAVAEVVRASVALAATVQK</sequence>
<evidence type="ECO:0000256" key="2">
    <source>
        <dbReference type="ARBA" id="ARBA00006906"/>
    </source>
</evidence>
<dbReference type="CDD" id="cd00452">
    <property type="entry name" value="KDPG_aldolase"/>
    <property type="match status" value="1"/>
</dbReference>
<comment type="subunit">
    <text evidence="3">Homotrimer.</text>
</comment>
<dbReference type="AlphaFoldDB" id="A0A939TQ43"/>
<evidence type="ECO:0000313" key="6">
    <source>
        <dbReference type="EMBL" id="MBO3662761.1"/>
    </source>
</evidence>
<evidence type="ECO:0000256" key="3">
    <source>
        <dbReference type="ARBA" id="ARBA00011233"/>
    </source>
</evidence>
<dbReference type="SUPFAM" id="SSF51569">
    <property type="entry name" value="Aldolase"/>
    <property type="match status" value="1"/>
</dbReference>
<dbReference type="PROSITE" id="PS00160">
    <property type="entry name" value="ALDOLASE_KDPG_KHG_2"/>
    <property type="match status" value="1"/>
</dbReference>
<dbReference type="EC" id="4.1.3.16" evidence="6"/>
<dbReference type="EC" id="4.1.2.14" evidence="6"/>
<dbReference type="InterPro" id="IPR013785">
    <property type="entry name" value="Aldolase_TIM"/>
</dbReference>
<dbReference type="RefSeq" id="WP_208500847.1">
    <property type="nucleotide sequence ID" value="NZ_JAGFOA010000002.1"/>
</dbReference>
<keyword evidence="5" id="KW-0119">Carbohydrate metabolism</keyword>
<comment type="caution">
    <text evidence="6">The sequence shown here is derived from an EMBL/GenBank/DDBJ whole genome shotgun (WGS) entry which is preliminary data.</text>
</comment>
<dbReference type="Proteomes" id="UP000680132">
    <property type="component" value="Unassembled WGS sequence"/>
</dbReference>
<dbReference type="NCBIfam" id="TIGR01182">
    <property type="entry name" value="eda"/>
    <property type="match status" value="1"/>
</dbReference>
<evidence type="ECO:0000256" key="5">
    <source>
        <dbReference type="ARBA" id="ARBA00023277"/>
    </source>
</evidence>
<comment type="similarity">
    <text evidence="2">Belongs to the KHG/KDPG aldolase family.</text>
</comment>
<comment type="pathway">
    <text evidence="1">Carbohydrate acid metabolism.</text>
</comment>
<keyword evidence="7" id="KW-1185">Reference proteome</keyword>
<dbReference type="InterPro" id="IPR000887">
    <property type="entry name" value="Aldlse_KDPG_KHG"/>
</dbReference>
<proteinExistence type="inferred from homology"/>
<name>A0A939TQ43_9MICO</name>
<dbReference type="EMBL" id="JAGFOA010000002">
    <property type="protein sequence ID" value="MBO3662761.1"/>
    <property type="molecule type" value="Genomic_DNA"/>
</dbReference>
<gene>
    <name evidence="6" type="primary">eda</name>
    <name evidence="6" type="ORF">J5V96_04450</name>
</gene>
<reference evidence="6" key="1">
    <citation type="submission" date="2021-03" db="EMBL/GenBank/DDBJ databases">
        <title>Microbacterium sp. nov., a novel actinobacterium isolated from cow dung.</title>
        <authorList>
            <person name="Zhang L."/>
        </authorList>
    </citation>
    <scope>NUCLEOTIDE SEQUENCE</scope>
    <source>
        <strain evidence="6">NEAU-LLB</strain>
    </source>
</reference>
<keyword evidence="4 6" id="KW-0456">Lyase</keyword>
<evidence type="ECO:0000256" key="1">
    <source>
        <dbReference type="ARBA" id="ARBA00004761"/>
    </source>
</evidence>
<evidence type="ECO:0000256" key="4">
    <source>
        <dbReference type="ARBA" id="ARBA00023239"/>
    </source>
</evidence>
<dbReference type="GO" id="GO:0008700">
    <property type="term" value="F:(R,S)-4-hydroxy-2-oxoglutarate aldolase activity"/>
    <property type="evidence" value="ECO:0007669"/>
    <property type="project" value="UniProtKB-EC"/>
</dbReference>
<dbReference type="PANTHER" id="PTHR30246:SF1">
    <property type="entry name" value="2-DEHYDRO-3-DEOXY-6-PHOSPHOGALACTONATE ALDOLASE-RELATED"/>
    <property type="match status" value="1"/>
</dbReference>
<accession>A0A939TQ43</accession>
<dbReference type="Gene3D" id="3.20.20.70">
    <property type="entry name" value="Aldolase class I"/>
    <property type="match status" value="1"/>
</dbReference>
<dbReference type="GO" id="GO:0008675">
    <property type="term" value="F:2-dehydro-3-deoxy-phosphogluconate aldolase activity"/>
    <property type="evidence" value="ECO:0007669"/>
    <property type="project" value="UniProtKB-EC"/>
</dbReference>
<organism evidence="6 7">
    <name type="scientific">Microbacterium stercoris</name>
    <dbReference type="NCBI Taxonomy" id="2820289"/>
    <lineage>
        <taxon>Bacteria</taxon>
        <taxon>Bacillati</taxon>
        <taxon>Actinomycetota</taxon>
        <taxon>Actinomycetes</taxon>
        <taxon>Micrococcales</taxon>
        <taxon>Microbacteriaceae</taxon>
        <taxon>Microbacterium</taxon>
    </lineage>
</organism>
<dbReference type="PANTHER" id="PTHR30246">
    <property type="entry name" value="2-KETO-3-DEOXY-6-PHOSPHOGLUCONATE ALDOLASE"/>
    <property type="match status" value="1"/>
</dbReference>
<dbReference type="Pfam" id="PF01081">
    <property type="entry name" value="Aldolase"/>
    <property type="match status" value="1"/>
</dbReference>
<protein>
    <submittedName>
        <fullName evidence="6">Bifunctional 4-hydroxy-2-oxoglutarate aldolase/2-dehydro-3-deoxy-phosphogluconate aldolase</fullName>
        <ecNumber evidence="6">4.1.2.14</ecNumber>
        <ecNumber evidence="6">4.1.3.16</ecNumber>
    </submittedName>
</protein>
<dbReference type="InterPro" id="IPR031338">
    <property type="entry name" value="KDPG/KHG_AS_2"/>
</dbReference>
<evidence type="ECO:0000313" key="7">
    <source>
        <dbReference type="Proteomes" id="UP000680132"/>
    </source>
</evidence>